<dbReference type="GO" id="GO:0031509">
    <property type="term" value="P:subtelomeric heterochromatin formation"/>
    <property type="evidence" value="ECO:0007669"/>
    <property type="project" value="InterPro"/>
</dbReference>
<evidence type="ECO:0000313" key="12">
    <source>
        <dbReference type="Proteomes" id="UP000192223"/>
    </source>
</evidence>
<comment type="subcellular location">
    <subcellularLocation>
        <location evidence="1">Nucleus</location>
    </subcellularLocation>
</comment>
<evidence type="ECO:0000256" key="2">
    <source>
        <dbReference type="ARBA" id="ARBA00010543"/>
    </source>
</evidence>
<evidence type="ECO:0000259" key="11">
    <source>
        <dbReference type="PROSITE" id="PS51186"/>
    </source>
</evidence>
<dbReference type="InParanoid" id="A0A1W4X2X7"/>
<evidence type="ECO:0000256" key="10">
    <source>
        <dbReference type="ARBA" id="ARBA00048017"/>
    </source>
</evidence>
<dbReference type="PANTHER" id="PTHR12046">
    <property type="entry name" value="HISTONE ACETYLTRANSFERASE TYPE B CATALYTIC SUBUNIT"/>
    <property type="match status" value="1"/>
</dbReference>
<dbReference type="Gene3D" id="3.40.630.30">
    <property type="match status" value="1"/>
</dbReference>
<dbReference type="OrthoDB" id="10253098at2759"/>
<dbReference type="GO" id="GO:0005634">
    <property type="term" value="C:nucleus"/>
    <property type="evidence" value="ECO:0007669"/>
    <property type="project" value="UniProtKB-SubCell"/>
</dbReference>
<comment type="catalytic activity">
    <reaction evidence="10">
        <text>L-lysyl-[protein] + acetyl-CoA = N(6)-acetyl-L-lysyl-[protein] + CoA + H(+)</text>
        <dbReference type="Rhea" id="RHEA:45948"/>
        <dbReference type="Rhea" id="RHEA-COMP:9752"/>
        <dbReference type="Rhea" id="RHEA-COMP:10731"/>
        <dbReference type="ChEBI" id="CHEBI:15378"/>
        <dbReference type="ChEBI" id="CHEBI:29969"/>
        <dbReference type="ChEBI" id="CHEBI:57287"/>
        <dbReference type="ChEBI" id="CHEBI:57288"/>
        <dbReference type="ChEBI" id="CHEBI:61930"/>
        <dbReference type="EC" id="2.3.1.48"/>
    </reaction>
</comment>
<dbReference type="Pfam" id="PF10394">
    <property type="entry name" value="Hat1_N"/>
    <property type="match status" value="1"/>
</dbReference>
<feature type="domain" description="N-acetyltransferase" evidence="11">
    <location>
        <begin position="146"/>
        <end position="281"/>
    </location>
</feature>
<reference evidence="13" key="1">
    <citation type="submission" date="2025-08" db="UniProtKB">
        <authorList>
            <consortium name="RefSeq"/>
        </authorList>
    </citation>
    <scope>IDENTIFICATION</scope>
    <source>
        <tissue evidence="13">Entire body</tissue>
    </source>
</reference>
<proteinExistence type="inferred from homology"/>
<keyword evidence="7" id="KW-0234">DNA repair</keyword>
<keyword evidence="8" id="KW-0539">Nucleus</keyword>
<dbReference type="RefSeq" id="XP_018326680.1">
    <property type="nucleotide sequence ID" value="XM_018471178.1"/>
</dbReference>
<evidence type="ECO:0000256" key="4">
    <source>
        <dbReference type="ARBA" id="ARBA00021268"/>
    </source>
</evidence>
<sequence>MKKESGDKNVSRYFTCNGVNATHIRFVYSVDDVAQRDLPSYKPTHCHQVYNSDETIFGYRSLSVDIYYNALTMNCLLDIRYLKKVKEDAHTKADNIEKMLSPWLPKGYTKDKKKFVTKMQKQNSKLLGVVRESFRKNIAGRGRCDFKITEIDTNDPDFRDLHQRFQSVIVWYIDAASFIDLSDPKWLIFYLYEYRNREYYPVGFCTIYQFYKHPGKIRARISQFLILPSHQRAGLGTRLLKAVYRTFWERQNIADITVEDPSLGFQRMRDIVDCNLLCELYQFSNLYVLKHTFCRNTAESAENRYKICFQQCRRIYEILNLCYAGNRPKFLTEWCRRVKQRLKWPYERDMRVFKRKNFGFYHKSLLNQRPLYAKPSEVIDKQFKKYLDEIFPIVLKLEKMNGGEVVKYPSVVRRIWTRML</sequence>
<dbReference type="InterPro" id="IPR048776">
    <property type="entry name" value="HAT1_C"/>
</dbReference>
<dbReference type="PROSITE" id="PS51186">
    <property type="entry name" value="GNAT"/>
    <property type="match status" value="1"/>
</dbReference>
<evidence type="ECO:0000256" key="1">
    <source>
        <dbReference type="ARBA" id="ARBA00004123"/>
    </source>
</evidence>
<dbReference type="GO" id="GO:0004402">
    <property type="term" value="F:histone acetyltransferase activity"/>
    <property type="evidence" value="ECO:0007669"/>
    <property type="project" value="InterPro"/>
</dbReference>
<evidence type="ECO:0000256" key="3">
    <source>
        <dbReference type="ARBA" id="ARBA00013184"/>
    </source>
</evidence>
<dbReference type="CDD" id="cd04301">
    <property type="entry name" value="NAT_SF"/>
    <property type="match status" value="1"/>
</dbReference>
<dbReference type="Gene3D" id="1.10.10.390">
    <property type="match status" value="1"/>
</dbReference>
<dbReference type="Pfam" id="PF21183">
    <property type="entry name" value="HAT1_C"/>
    <property type="match status" value="1"/>
</dbReference>
<name>A0A1W4X2X7_AGRPL</name>
<organism evidence="12 13">
    <name type="scientific">Agrilus planipennis</name>
    <name type="common">Emerald ash borer</name>
    <name type="synonym">Agrilus marcopoli</name>
    <dbReference type="NCBI Taxonomy" id="224129"/>
    <lineage>
        <taxon>Eukaryota</taxon>
        <taxon>Metazoa</taxon>
        <taxon>Ecdysozoa</taxon>
        <taxon>Arthropoda</taxon>
        <taxon>Hexapoda</taxon>
        <taxon>Insecta</taxon>
        <taxon>Pterygota</taxon>
        <taxon>Neoptera</taxon>
        <taxon>Endopterygota</taxon>
        <taxon>Coleoptera</taxon>
        <taxon>Polyphaga</taxon>
        <taxon>Elateriformia</taxon>
        <taxon>Buprestoidea</taxon>
        <taxon>Buprestidae</taxon>
        <taxon>Agrilinae</taxon>
        <taxon>Agrilus</taxon>
    </lineage>
</organism>
<dbReference type="GO" id="GO:0042393">
    <property type="term" value="F:histone binding"/>
    <property type="evidence" value="ECO:0007669"/>
    <property type="project" value="InterPro"/>
</dbReference>
<dbReference type="FunCoup" id="A0A1W4X2X7">
    <property type="interactions" value="2204"/>
</dbReference>
<gene>
    <name evidence="13" type="primary">LOC108737969</name>
</gene>
<evidence type="ECO:0000313" key="13">
    <source>
        <dbReference type="RefSeq" id="XP_018326680.1"/>
    </source>
</evidence>
<accession>A0A1W4X2X7</accession>
<evidence type="ECO:0000256" key="9">
    <source>
        <dbReference type="ARBA" id="ARBA00023315"/>
    </source>
</evidence>
<dbReference type="InterPro" id="IPR013523">
    <property type="entry name" value="Hist_AcTrfase_HAT1_C"/>
</dbReference>
<dbReference type="SUPFAM" id="SSF55729">
    <property type="entry name" value="Acyl-CoA N-acyltransferases (Nat)"/>
    <property type="match status" value="1"/>
</dbReference>
<dbReference type="InterPro" id="IPR019467">
    <property type="entry name" value="Hat1_N"/>
</dbReference>
<keyword evidence="9" id="KW-0012">Acyltransferase</keyword>
<dbReference type="InterPro" id="IPR037113">
    <property type="entry name" value="Hat1_N_sf"/>
</dbReference>
<dbReference type="AlphaFoldDB" id="A0A1W4X2X7"/>
<dbReference type="GeneID" id="108737969"/>
<dbReference type="Proteomes" id="UP000192223">
    <property type="component" value="Unplaced"/>
</dbReference>
<dbReference type="Pfam" id="PF00583">
    <property type="entry name" value="Acetyltransf_1"/>
    <property type="match status" value="1"/>
</dbReference>
<evidence type="ECO:0000256" key="7">
    <source>
        <dbReference type="ARBA" id="ARBA00023204"/>
    </source>
</evidence>
<dbReference type="InterPro" id="IPR017380">
    <property type="entry name" value="Hist_AcTrfase_B-typ_cat-su"/>
</dbReference>
<dbReference type="GO" id="GO:0000781">
    <property type="term" value="C:chromosome, telomeric region"/>
    <property type="evidence" value="ECO:0007669"/>
    <property type="project" value="GOC"/>
</dbReference>
<dbReference type="InterPro" id="IPR000182">
    <property type="entry name" value="GNAT_dom"/>
</dbReference>
<dbReference type="STRING" id="224129.A0A1W4X2X7"/>
<dbReference type="GO" id="GO:0006281">
    <property type="term" value="P:DNA repair"/>
    <property type="evidence" value="ECO:0007669"/>
    <property type="project" value="UniProtKB-KW"/>
</dbReference>
<dbReference type="KEGG" id="apln:108737969"/>
<dbReference type="InterPro" id="IPR016181">
    <property type="entry name" value="Acyl_CoA_acyltransferase"/>
</dbReference>
<comment type="similarity">
    <text evidence="2">Belongs to the HAT1 family.</text>
</comment>
<keyword evidence="12" id="KW-1185">Reference proteome</keyword>
<evidence type="ECO:0000256" key="6">
    <source>
        <dbReference type="ARBA" id="ARBA00022763"/>
    </source>
</evidence>
<dbReference type="EC" id="2.3.1.48" evidence="3"/>
<keyword evidence="5" id="KW-0808">Transferase</keyword>
<dbReference type="Gene3D" id="3.90.360.10">
    <property type="entry name" value="Histone acetyl transferase 1 (HAT1), N-terminal domain"/>
    <property type="match status" value="1"/>
</dbReference>
<evidence type="ECO:0000256" key="8">
    <source>
        <dbReference type="ARBA" id="ARBA00023242"/>
    </source>
</evidence>
<evidence type="ECO:0000256" key="5">
    <source>
        <dbReference type="ARBA" id="ARBA00022679"/>
    </source>
</evidence>
<protein>
    <recommendedName>
        <fullName evidence="4">Histone acetyltransferase type B catalytic subunit</fullName>
        <ecNumber evidence="3">2.3.1.48</ecNumber>
    </recommendedName>
</protein>
<keyword evidence="6" id="KW-0227">DNA damage</keyword>